<gene>
    <name evidence="3" type="ORF">JOF45_001220</name>
</gene>
<evidence type="ECO:0000256" key="1">
    <source>
        <dbReference type="SAM" id="Coils"/>
    </source>
</evidence>
<evidence type="ECO:0000313" key="4">
    <source>
        <dbReference type="Proteomes" id="UP001519331"/>
    </source>
</evidence>
<protein>
    <recommendedName>
        <fullName evidence="5">DUF349 domain-containing protein</fullName>
    </recommendedName>
</protein>
<dbReference type="Proteomes" id="UP001519331">
    <property type="component" value="Unassembled WGS sequence"/>
</dbReference>
<comment type="caution">
    <text evidence="3">The sequence shown here is derived from an EMBL/GenBank/DDBJ whole genome shotgun (WGS) entry which is preliminary data.</text>
</comment>
<dbReference type="RefSeq" id="WP_210048537.1">
    <property type="nucleotide sequence ID" value="NZ_JAGINX010000001.1"/>
</dbReference>
<proteinExistence type="predicted"/>
<feature type="region of interest" description="Disordered" evidence="2">
    <location>
        <begin position="1"/>
        <end position="20"/>
    </location>
</feature>
<dbReference type="Pfam" id="PF03993">
    <property type="entry name" value="DUF349"/>
    <property type="match status" value="3"/>
</dbReference>
<evidence type="ECO:0008006" key="5">
    <source>
        <dbReference type="Google" id="ProtNLM"/>
    </source>
</evidence>
<organism evidence="3 4">
    <name type="scientific">Nesterenkonia lacusekhoensis</name>
    <dbReference type="NCBI Taxonomy" id="150832"/>
    <lineage>
        <taxon>Bacteria</taxon>
        <taxon>Bacillati</taxon>
        <taxon>Actinomycetota</taxon>
        <taxon>Actinomycetes</taxon>
        <taxon>Micrococcales</taxon>
        <taxon>Micrococcaceae</taxon>
        <taxon>Nesterenkonia</taxon>
    </lineage>
</organism>
<feature type="coiled-coil region" evidence="1">
    <location>
        <begin position="344"/>
        <end position="408"/>
    </location>
</feature>
<evidence type="ECO:0000256" key="2">
    <source>
        <dbReference type="SAM" id="MobiDB-lite"/>
    </source>
</evidence>
<sequence>MSPAVKPGHHETSLEEARQLARVDQEGHVYSLASGRGEETYVGQYPGVTEDEALQYFTRKFDDLYSRVLLLKARAAAGADSAKSLRESSAALRAELDEGVWAGDVPGLTAVLDETDRQIAEQAEQQKRASEEAVAEHLALREQIVAEAEQIADADSSTQHWKNAQARMNELFDAWKAEQKKPPRLSKAQEDPYWKRFRAARTTFDKNRRAFFSQRDRDHAEIKKVKEDLIARAEELQNSTDYGPTTKAYHRLMDEWKAAGRGARKTDDAQWARFRAAQDVFFAARDAANAEIDAEYEQNLKVKEAILQELEQLMPFDEPERVRDQYHELLGRWDEAGKVPRGDIRRMETTIKRIQDAFREAEDRHWQRTDPETEARANSMLTQLDETIAELQAELDAARQASDDTRIKAAEEALEARRSWRAMLVQNAD</sequence>
<keyword evidence="4" id="KW-1185">Reference proteome</keyword>
<keyword evidence="1" id="KW-0175">Coiled coil</keyword>
<dbReference type="InterPro" id="IPR007139">
    <property type="entry name" value="DUF349"/>
</dbReference>
<reference evidence="3 4" key="1">
    <citation type="submission" date="2021-03" db="EMBL/GenBank/DDBJ databases">
        <title>Sequencing the genomes of 1000 actinobacteria strains.</title>
        <authorList>
            <person name="Klenk H.-P."/>
        </authorList>
    </citation>
    <scope>NUCLEOTIDE SEQUENCE [LARGE SCALE GENOMIC DNA]</scope>
    <source>
        <strain evidence="3 4">DSM 12544</strain>
    </source>
</reference>
<dbReference type="EMBL" id="JAGINX010000001">
    <property type="protein sequence ID" value="MBP2318201.1"/>
    <property type="molecule type" value="Genomic_DNA"/>
</dbReference>
<feature type="coiled-coil region" evidence="1">
    <location>
        <begin position="112"/>
        <end position="140"/>
    </location>
</feature>
<name>A0ABS4T177_9MICC</name>
<accession>A0ABS4T177</accession>
<feature type="compositionally biased region" description="Basic and acidic residues" evidence="2">
    <location>
        <begin position="8"/>
        <end position="20"/>
    </location>
</feature>
<evidence type="ECO:0000313" key="3">
    <source>
        <dbReference type="EMBL" id="MBP2318201.1"/>
    </source>
</evidence>